<sequence length="361" mass="40775">MGDNDSPHAVSITYRKKRLRELYMLACCIFIDPPMSDPTYIAVNEPPFDDEKADVVIRSSDGFEYRTHQVLLRRSSVESVWPAVLSLPQTRKYYRSDNCSILSTPSHDMIPIIPVPEDSKVVDPLLRLCYPPWDDARCRVTLLSDLETCLGVVQAAQKYCMDGPEKIARTHLLTHHLLPLSLGGYAVALHAQRDRGLEISEETRRCARAFLRTPLLEQAYTPELECITAGDYLRLHSFHVRCGNAAEAVARNLRWIIKENSPWFECTACRGLAVVVISSDRRKWASKWWTDFIGEAAVALKERPVGETVEIHSDLVNSAIDKAMGQCAVCRGRVHREMEAFCKVFANEVERATDALQITAT</sequence>
<protein>
    <recommendedName>
        <fullName evidence="3">BTB domain-containing protein</fullName>
    </recommendedName>
</protein>
<keyword evidence="2" id="KW-1185">Reference proteome</keyword>
<gene>
    <name evidence="1" type="ORF">MYCIT1_LOCUS10565</name>
</gene>
<evidence type="ECO:0000313" key="1">
    <source>
        <dbReference type="EMBL" id="CAK5267771.1"/>
    </source>
</evidence>
<dbReference type="Proteomes" id="UP001295794">
    <property type="component" value="Unassembled WGS sequence"/>
</dbReference>
<dbReference type="AlphaFoldDB" id="A0AAD2H223"/>
<organism evidence="1 2">
    <name type="scientific">Mycena citricolor</name>
    <dbReference type="NCBI Taxonomy" id="2018698"/>
    <lineage>
        <taxon>Eukaryota</taxon>
        <taxon>Fungi</taxon>
        <taxon>Dikarya</taxon>
        <taxon>Basidiomycota</taxon>
        <taxon>Agaricomycotina</taxon>
        <taxon>Agaricomycetes</taxon>
        <taxon>Agaricomycetidae</taxon>
        <taxon>Agaricales</taxon>
        <taxon>Marasmiineae</taxon>
        <taxon>Mycenaceae</taxon>
        <taxon>Mycena</taxon>
    </lineage>
</organism>
<dbReference type="EMBL" id="CAVNYO010000133">
    <property type="protein sequence ID" value="CAK5267771.1"/>
    <property type="molecule type" value="Genomic_DNA"/>
</dbReference>
<reference evidence="1" key="1">
    <citation type="submission" date="2023-11" db="EMBL/GenBank/DDBJ databases">
        <authorList>
            <person name="De Vega J J."/>
            <person name="De Vega J J."/>
        </authorList>
    </citation>
    <scope>NUCLEOTIDE SEQUENCE</scope>
</reference>
<proteinExistence type="predicted"/>
<evidence type="ECO:0000313" key="2">
    <source>
        <dbReference type="Proteomes" id="UP001295794"/>
    </source>
</evidence>
<accession>A0AAD2H223</accession>
<name>A0AAD2H223_9AGAR</name>
<evidence type="ECO:0008006" key="3">
    <source>
        <dbReference type="Google" id="ProtNLM"/>
    </source>
</evidence>
<comment type="caution">
    <text evidence="1">The sequence shown here is derived from an EMBL/GenBank/DDBJ whole genome shotgun (WGS) entry which is preliminary data.</text>
</comment>